<feature type="region of interest" description="Disordered" evidence="1">
    <location>
        <begin position="136"/>
        <end position="157"/>
    </location>
</feature>
<evidence type="ECO:0000313" key="3">
    <source>
        <dbReference type="Proteomes" id="UP000815325"/>
    </source>
</evidence>
<protein>
    <submittedName>
        <fullName evidence="2">Uncharacterized protein</fullName>
    </submittedName>
</protein>
<reference evidence="2" key="1">
    <citation type="submission" date="2017-08" db="EMBL/GenBank/DDBJ databases">
        <authorList>
            <person name="Polle J.E."/>
            <person name="Barry K."/>
            <person name="Cushman J."/>
            <person name="Schmutz J."/>
            <person name="Tran D."/>
            <person name="Hathwaick L.T."/>
            <person name="Yim W.C."/>
            <person name="Jenkins J."/>
            <person name="Mckie-Krisberg Z.M."/>
            <person name="Prochnik S."/>
            <person name="Lindquist E."/>
            <person name="Dockter R.B."/>
            <person name="Adam C."/>
            <person name="Molina H."/>
            <person name="Bunkerborg J."/>
            <person name="Jin E."/>
            <person name="Buchheim M."/>
            <person name="Magnuson J."/>
        </authorList>
    </citation>
    <scope>NUCLEOTIDE SEQUENCE</scope>
    <source>
        <strain evidence="2">CCAP 19/18</strain>
    </source>
</reference>
<dbReference type="EMBL" id="MU069704">
    <property type="protein sequence ID" value="KAF5835465.1"/>
    <property type="molecule type" value="Genomic_DNA"/>
</dbReference>
<proteinExistence type="predicted"/>
<sequence>LLQAGPSGRDEEPAMMLPSMRTASLVWDLSPWHVRFHNTLQSAASFPMPSKDPTKSWQEELRSKPLVDLLGCLQGSLHAAVAGLLACVWAWPPLLMARNLRQEPEPFEGELDDDDFIEGEFEDLDDDVVADDELDLDLADLDDSDDLEEDRKPETEL</sequence>
<evidence type="ECO:0000313" key="2">
    <source>
        <dbReference type="EMBL" id="KAF5835465.1"/>
    </source>
</evidence>
<evidence type="ECO:0000256" key="1">
    <source>
        <dbReference type="SAM" id="MobiDB-lite"/>
    </source>
</evidence>
<name>A0ABQ7GLH3_DUNSA</name>
<comment type="caution">
    <text evidence="2">The sequence shown here is derived from an EMBL/GenBank/DDBJ whole genome shotgun (WGS) entry which is preliminary data.</text>
</comment>
<feature type="compositionally biased region" description="Acidic residues" evidence="1">
    <location>
        <begin position="136"/>
        <end position="148"/>
    </location>
</feature>
<dbReference type="Proteomes" id="UP000815325">
    <property type="component" value="Unassembled WGS sequence"/>
</dbReference>
<feature type="non-terminal residue" evidence="2">
    <location>
        <position position="1"/>
    </location>
</feature>
<keyword evidence="3" id="KW-1185">Reference proteome</keyword>
<organism evidence="2 3">
    <name type="scientific">Dunaliella salina</name>
    <name type="common">Green alga</name>
    <name type="synonym">Protococcus salinus</name>
    <dbReference type="NCBI Taxonomy" id="3046"/>
    <lineage>
        <taxon>Eukaryota</taxon>
        <taxon>Viridiplantae</taxon>
        <taxon>Chlorophyta</taxon>
        <taxon>core chlorophytes</taxon>
        <taxon>Chlorophyceae</taxon>
        <taxon>CS clade</taxon>
        <taxon>Chlamydomonadales</taxon>
        <taxon>Dunaliellaceae</taxon>
        <taxon>Dunaliella</taxon>
    </lineage>
</organism>
<accession>A0ABQ7GLH3</accession>
<gene>
    <name evidence="2" type="ORF">DUNSADRAFT_7354</name>
</gene>